<feature type="compositionally biased region" description="Polar residues" evidence="2">
    <location>
        <begin position="1"/>
        <end position="14"/>
    </location>
</feature>
<name>A0ABQ6ITW5_9MICO</name>
<accession>A0ABQ6ITW5</accession>
<comment type="caution">
    <text evidence="4">The sequence shown here is derived from an EMBL/GenBank/DDBJ whole genome shotgun (WGS) entry which is preliminary data.</text>
</comment>
<feature type="region of interest" description="Disordered" evidence="2">
    <location>
        <begin position="1"/>
        <end position="22"/>
    </location>
</feature>
<feature type="domain" description="Histidine kinase/HSP90-like ATPase" evidence="3">
    <location>
        <begin position="25"/>
        <end position="140"/>
    </location>
</feature>
<proteinExistence type="predicted"/>
<dbReference type="InterPro" id="IPR036890">
    <property type="entry name" value="HATPase_C_sf"/>
</dbReference>
<dbReference type="CDD" id="cd16936">
    <property type="entry name" value="HATPase_RsbW-like"/>
    <property type="match status" value="1"/>
</dbReference>
<evidence type="ECO:0000256" key="2">
    <source>
        <dbReference type="SAM" id="MobiDB-lite"/>
    </source>
</evidence>
<dbReference type="PANTHER" id="PTHR35526:SF3">
    <property type="entry name" value="ANTI-SIGMA-F FACTOR RSBW"/>
    <property type="match status" value="1"/>
</dbReference>
<keyword evidence="1" id="KW-0418">Kinase</keyword>
<dbReference type="InterPro" id="IPR003594">
    <property type="entry name" value="HATPase_dom"/>
</dbReference>
<sequence>MSTMQEAPQRTQTGPIEGTKSVRVPHTPTAVRIARRTIGADLTTRGVSRLVVEEVEAVVSEFVANSVLHARPLADGCVRVRWKVKSGAVEVEVRDGGGATYPKPVRKSLWAVRGRGLRIVRSLAHEWGVQDERNGRTVWAALGGPSRRRRL</sequence>
<evidence type="ECO:0000313" key="4">
    <source>
        <dbReference type="EMBL" id="GMA41365.1"/>
    </source>
</evidence>
<evidence type="ECO:0000313" key="5">
    <source>
        <dbReference type="Proteomes" id="UP001157126"/>
    </source>
</evidence>
<evidence type="ECO:0000256" key="1">
    <source>
        <dbReference type="ARBA" id="ARBA00022527"/>
    </source>
</evidence>
<gene>
    <name evidence="4" type="ORF">GCM10025883_34100</name>
</gene>
<keyword evidence="1" id="KW-0808">Transferase</keyword>
<keyword evidence="5" id="KW-1185">Reference proteome</keyword>
<reference evidence="5" key="1">
    <citation type="journal article" date="2019" name="Int. J. Syst. Evol. Microbiol.">
        <title>The Global Catalogue of Microorganisms (GCM) 10K type strain sequencing project: providing services to taxonomists for standard genome sequencing and annotation.</title>
        <authorList>
            <consortium name="The Broad Institute Genomics Platform"/>
            <consortium name="The Broad Institute Genome Sequencing Center for Infectious Disease"/>
            <person name="Wu L."/>
            <person name="Ma J."/>
        </authorList>
    </citation>
    <scope>NUCLEOTIDE SEQUENCE [LARGE SCALE GENOMIC DNA]</scope>
    <source>
        <strain evidence="5">NBRC 113072</strain>
    </source>
</reference>
<keyword evidence="1" id="KW-0723">Serine/threonine-protein kinase</keyword>
<dbReference type="SUPFAM" id="SSF55874">
    <property type="entry name" value="ATPase domain of HSP90 chaperone/DNA topoisomerase II/histidine kinase"/>
    <property type="match status" value="1"/>
</dbReference>
<dbReference type="PANTHER" id="PTHR35526">
    <property type="entry name" value="ANTI-SIGMA-F FACTOR RSBW-RELATED"/>
    <property type="match status" value="1"/>
</dbReference>
<dbReference type="Pfam" id="PF13581">
    <property type="entry name" value="HATPase_c_2"/>
    <property type="match status" value="1"/>
</dbReference>
<dbReference type="Proteomes" id="UP001157126">
    <property type="component" value="Unassembled WGS sequence"/>
</dbReference>
<protein>
    <recommendedName>
        <fullName evidence="3">Histidine kinase/HSP90-like ATPase domain-containing protein</fullName>
    </recommendedName>
</protein>
<organism evidence="4 5">
    <name type="scientific">Mobilicoccus caccae</name>
    <dbReference type="NCBI Taxonomy" id="1859295"/>
    <lineage>
        <taxon>Bacteria</taxon>
        <taxon>Bacillati</taxon>
        <taxon>Actinomycetota</taxon>
        <taxon>Actinomycetes</taxon>
        <taxon>Micrococcales</taxon>
        <taxon>Dermatophilaceae</taxon>
        <taxon>Mobilicoccus</taxon>
    </lineage>
</organism>
<dbReference type="EMBL" id="BSUO01000001">
    <property type="protein sequence ID" value="GMA41365.1"/>
    <property type="molecule type" value="Genomic_DNA"/>
</dbReference>
<dbReference type="InterPro" id="IPR050267">
    <property type="entry name" value="Anti-sigma-factor_SerPK"/>
</dbReference>
<evidence type="ECO:0000259" key="3">
    <source>
        <dbReference type="Pfam" id="PF13581"/>
    </source>
</evidence>
<dbReference type="Gene3D" id="3.30.565.10">
    <property type="entry name" value="Histidine kinase-like ATPase, C-terminal domain"/>
    <property type="match status" value="1"/>
</dbReference>